<accession>A0AAV0GKC7</accession>
<comment type="caution">
    <text evidence="1">The sequence shown here is derived from an EMBL/GenBank/DDBJ whole genome shotgun (WGS) entry which is preliminary data.</text>
</comment>
<keyword evidence="2" id="KW-1185">Reference proteome</keyword>
<dbReference type="Proteomes" id="UP001152523">
    <property type="component" value="Unassembled WGS sequence"/>
</dbReference>
<protein>
    <submittedName>
        <fullName evidence="1">Uncharacterized protein</fullName>
    </submittedName>
</protein>
<proteinExistence type="predicted"/>
<name>A0AAV0GKC7_9ASTE</name>
<dbReference type="AlphaFoldDB" id="A0AAV0GKC7"/>
<evidence type="ECO:0000313" key="2">
    <source>
        <dbReference type="Proteomes" id="UP001152523"/>
    </source>
</evidence>
<sequence length="128" mass="15150">MKNELPLEQCMKKNEKHTHSFSFFSDFLHTHTHSLFLSFLDFLHTHSFSSDTHAHTLFCLFSPSKYSSLFYFLPFLPLNTCNAHHTHTLLFRSWRRQNYIGSRFNMPNLDTRNWNLFSSSTLVNKSAS</sequence>
<dbReference type="EMBL" id="CAMAPF010001174">
    <property type="protein sequence ID" value="CAH9148423.1"/>
    <property type="molecule type" value="Genomic_DNA"/>
</dbReference>
<gene>
    <name evidence="1" type="ORF">CEPIT_LOCUS44497</name>
</gene>
<evidence type="ECO:0000313" key="1">
    <source>
        <dbReference type="EMBL" id="CAH9148423.1"/>
    </source>
</evidence>
<organism evidence="1 2">
    <name type="scientific">Cuscuta epithymum</name>
    <dbReference type="NCBI Taxonomy" id="186058"/>
    <lineage>
        <taxon>Eukaryota</taxon>
        <taxon>Viridiplantae</taxon>
        <taxon>Streptophyta</taxon>
        <taxon>Embryophyta</taxon>
        <taxon>Tracheophyta</taxon>
        <taxon>Spermatophyta</taxon>
        <taxon>Magnoliopsida</taxon>
        <taxon>eudicotyledons</taxon>
        <taxon>Gunneridae</taxon>
        <taxon>Pentapetalae</taxon>
        <taxon>asterids</taxon>
        <taxon>lamiids</taxon>
        <taxon>Solanales</taxon>
        <taxon>Convolvulaceae</taxon>
        <taxon>Cuscuteae</taxon>
        <taxon>Cuscuta</taxon>
        <taxon>Cuscuta subgen. Cuscuta</taxon>
    </lineage>
</organism>
<reference evidence="1" key="1">
    <citation type="submission" date="2022-07" db="EMBL/GenBank/DDBJ databases">
        <authorList>
            <person name="Macas J."/>
            <person name="Novak P."/>
            <person name="Neumann P."/>
        </authorList>
    </citation>
    <scope>NUCLEOTIDE SEQUENCE</scope>
</reference>